<dbReference type="SMART" id="SM00446">
    <property type="entry name" value="LRRcap"/>
    <property type="match status" value="1"/>
</dbReference>
<keyword evidence="11" id="KW-1185">Reference proteome</keyword>
<name>A0AAW1XCV2_RUBAR</name>
<proteinExistence type="inferred from homology"/>
<evidence type="ECO:0000256" key="8">
    <source>
        <dbReference type="SAM" id="MobiDB-lite"/>
    </source>
</evidence>
<dbReference type="InterPro" id="IPR032675">
    <property type="entry name" value="LRR_dom_sf"/>
</dbReference>
<dbReference type="Gene3D" id="3.80.10.10">
    <property type="entry name" value="Ribonuclease Inhibitor"/>
    <property type="match status" value="1"/>
</dbReference>
<evidence type="ECO:0000256" key="5">
    <source>
        <dbReference type="ARBA" id="ARBA00023187"/>
    </source>
</evidence>
<evidence type="ECO:0000259" key="9">
    <source>
        <dbReference type="SMART" id="SM00446"/>
    </source>
</evidence>
<keyword evidence="3" id="KW-0747">Spliceosome</keyword>
<dbReference type="AlphaFoldDB" id="A0AAW1XCV2"/>
<dbReference type="Proteomes" id="UP001457282">
    <property type="component" value="Unassembled WGS sequence"/>
</dbReference>
<comment type="similarity">
    <text evidence="7">Belongs to the U2 small nuclear ribonucleoprotein A family.</text>
</comment>
<keyword evidence="3" id="KW-0507">mRNA processing</keyword>
<dbReference type="InterPro" id="IPR001611">
    <property type="entry name" value="Leu-rich_rpt"/>
</dbReference>
<sequence length="289" mass="32996">MVRLTADLIWKSPHFFNALKERELDLRGNKIPVIENLGATEDQFDTIDLSDNEIVKLENLPYLNRLGTLIINNNRITRINPNIGEYLPKLHTLVLTNNRLVNLVEIDPLASLQKLQYLSLLDNNITKKPNYRLYVIHKLKSLRVLDFKKVKNKERLEAKTLFASKEVEEETRKVSPKKFVPAEDTEMAEEQQTPKVVAPTQDQINAIKAAIVNSQTLEEVARLEQALKSGQLPADLKILDDDTPTNIVIDNNDEMAGTNENEADAKVNDEEEQKNNEAEPMDQKALLFY</sequence>
<accession>A0AAW1XCV2</accession>
<organism evidence="10 11">
    <name type="scientific">Rubus argutus</name>
    <name type="common">Southern blackberry</name>
    <dbReference type="NCBI Taxonomy" id="59490"/>
    <lineage>
        <taxon>Eukaryota</taxon>
        <taxon>Viridiplantae</taxon>
        <taxon>Streptophyta</taxon>
        <taxon>Embryophyta</taxon>
        <taxon>Tracheophyta</taxon>
        <taxon>Spermatophyta</taxon>
        <taxon>Magnoliopsida</taxon>
        <taxon>eudicotyledons</taxon>
        <taxon>Gunneridae</taxon>
        <taxon>Pentapetalae</taxon>
        <taxon>rosids</taxon>
        <taxon>fabids</taxon>
        <taxon>Rosales</taxon>
        <taxon>Rosaceae</taxon>
        <taxon>Rosoideae</taxon>
        <taxon>Rosoideae incertae sedis</taxon>
        <taxon>Rubus</taxon>
    </lineage>
</organism>
<evidence type="ECO:0000256" key="1">
    <source>
        <dbReference type="ARBA" id="ARBA00004123"/>
    </source>
</evidence>
<evidence type="ECO:0000256" key="3">
    <source>
        <dbReference type="ARBA" id="ARBA00022728"/>
    </source>
</evidence>
<dbReference type="InterPro" id="IPR044640">
    <property type="entry name" value="RU2A"/>
</dbReference>
<dbReference type="EMBL" id="JBEDUW010000004">
    <property type="protein sequence ID" value="KAK9934195.1"/>
    <property type="molecule type" value="Genomic_DNA"/>
</dbReference>
<dbReference type="GO" id="GO:0030620">
    <property type="term" value="F:U2 snRNA binding"/>
    <property type="evidence" value="ECO:0007669"/>
    <property type="project" value="InterPro"/>
</dbReference>
<feature type="compositionally biased region" description="Basic and acidic residues" evidence="8">
    <location>
        <begin position="263"/>
        <end position="277"/>
    </location>
</feature>
<keyword evidence="4" id="KW-0677">Repeat</keyword>
<keyword evidence="6" id="KW-0539">Nucleus</keyword>
<dbReference type="GO" id="GO:0000398">
    <property type="term" value="P:mRNA splicing, via spliceosome"/>
    <property type="evidence" value="ECO:0007669"/>
    <property type="project" value="InterPro"/>
</dbReference>
<dbReference type="PANTHER" id="PTHR10552:SF6">
    <property type="entry name" value="U2 SMALL NUCLEAR RIBONUCLEOPROTEIN A"/>
    <property type="match status" value="1"/>
</dbReference>
<feature type="domain" description="U2A'/phosphoprotein 32 family A C-terminal" evidence="9">
    <location>
        <begin position="128"/>
        <end position="146"/>
    </location>
</feature>
<dbReference type="GO" id="GO:0005681">
    <property type="term" value="C:spliceosomal complex"/>
    <property type="evidence" value="ECO:0007669"/>
    <property type="project" value="UniProtKB-KW"/>
</dbReference>
<comment type="caution">
    <text evidence="10">The sequence shown here is derived from an EMBL/GenBank/DDBJ whole genome shotgun (WGS) entry which is preliminary data.</text>
</comment>
<reference evidence="10 11" key="1">
    <citation type="journal article" date="2023" name="G3 (Bethesda)">
        <title>A chromosome-length genome assembly and annotation of blackberry (Rubus argutus, cv. 'Hillquist').</title>
        <authorList>
            <person name="Bruna T."/>
            <person name="Aryal R."/>
            <person name="Dudchenko O."/>
            <person name="Sargent D.J."/>
            <person name="Mead D."/>
            <person name="Buti M."/>
            <person name="Cavallini A."/>
            <person name="Hytonen T."/>
            <person name="Andres J."/>
            <person name="Pham M."/>
            <person name="Weisz D."/>
            <person name="Mascagni F."/>
            <person name="Usai G."/>
            <person name="Natali L."/>
            <person name="Bassil N."/>
            <person name="Fernandez G.E."/>
            <person name="Lomsadze A."/>
            <person name="Armour M."/>
            <person name="Olukolu B."/>
            <person name="Poorten T."/>
            <person name="Britton C."/>
            <person name="Davik J."/>
            <person name="Ashrafi H."/>
            <person name="Aiden E.L."/>
            <person name="Borodovsky M."/>
            <person name="Worthington M."/>
        </authorList>
    </citation>
    <scope>NUCLEOTIDE SEQUENCE [LARGE SCALE GENOMIC DNA]</scope>
    <source>
        <strain evidence="10">PI 553951</strain>
    </source>
</reference>
<dbReference type="InterPro" id="IPR003603">
    <property type="entry name" value="U2A'_phosphoprotein32A_C"/>
</dbReference>
<evidence type="ECO:0000256" key="7">
    <source>
        <dbReference type="ARBA" id="ARBA00024196"/>
    </source>
</evidence>
<keyword evidence="2" id="KW-0433">Leucine-rich repeat</keyword>
<comment type="subcellular location">
    <subcellularLocation>
        <location evidence="1">Nucleus</location>
    </subcellularLocation>
</comment>
<gene>
    <name evidence="10" type="ORF">M0R45_021347</name>
</gene>
<dbReference type="PANTHER" id="PTHR10552">
    <property type="entry name" value="U2 SMALL NUCLEAR RIBONUCLEOPROTEIN A"/>
    <property type="match status" value="1"/>
</dbReference>
<dbReference type="FunFam" id="3.80.10.10:FF:000026">
    <property type="entry name" value="U2 small nuclear ribonucleoprotein A"/>
    <property type="match status" value="1"/>
</dbReference>
<dbReference type="PROSITE" id="PS51450">
    <property type="entry name" value="LRR"/>
    <property type="match status" value="2"/>
</dbReference>
<evidence type="ECO:0000256" key="2">
    <source>
        <dbReference type="ARBA" id="ARBA00022614"/>
    </source>
</evidence>
<protein>
    <recommendedName>
        <fullName evidence="9">U2A'/phosphoprotein 32 family A C-terminal domain-containing protein</fullName>
    </recommendedName>
</protein>
<evidence type="ECO:0000256" key="6">
    <source>
        <dbReference type="ARBA" id="ARBA00023242"/>
    </source>
</evidence>
<feature type="region of interest" description="Disordered" evidence="8">
    <location>
        <begin position="250"/>
        <end position="289"/>
    </location>
</feature>
<evidence type="ECO:0000313" key="11">
    <source>
        <dbReference type="Proteomes" id="UP001457282"/>
    </source>
</evidence>
<dbReference type="Pfam" id="PF14580">
    <property type="entry name" value="LRR_9"/>
    <property type="match status" value="1"/>
</dbReference>
<evidence type="ECO:0000313" key="10">
    <source>
        <dbReference type="EMBL" id="KAK9934195.1"/>
    </source>
</evidence>
<dbReference type="SUPFAM" id="SSF52058">
    <property type="entry name" value="L domain-like"/>
    <property type="match status" value="1"/>
</dbReference>
<keyword evidence="5" id="KW-0508">mRNA splicing</keyword>
<evidence type="ECO:0000256" key="4">
    <source>
        <dbReference type="ARBA" id="ARBA00022737"/>
    </source>
</evidence>